<accession>A0ABN2QVB3</accession>
<dbReference type="Proteomes" id="UP001499954">
    <property type="component" value="Unassembled WGS sequence"/>
</dbReference>
<dbReference type="SUPFAM" id="SSF53335">
    <property type="entry name" value="S-adenosyl-L-methionine-dependent methyltransferases"/>
    <property type="match status" value="1"/>
</dbReference>
<dbReference type="PANTHER" id="PTHR43464:SF19">
    <property type="entry name" value="UBIQUINONE BIOSYNTHESIS O-METHYLTRANSFERASE, MITOCHONDRIAL"/>
    <property type="match status" value="1"/>
</dbReference>
<reference evidence="4 5" key="1">
    <citation type="journal article" date="2019" name="Int. J. Syst. Evol. Microbiol.">
        <title>The Global Catalogue of Microorganisms (GCM) 10K type strain sequencing project: providing services to taxonomists for standard genome sequencing and annotation.</title>
        <authorList>
            <consortium name="The Broad Institute Genomics Platform"/>
            <consortium name="The Broad Institute Genome Sequencing Center for Infectious Disease"/>
            <person name="Wu L."/>
            <person name="Ma J."/>
        </authorList>
    </citation>
    <scope>NUCLEOTIDE SEQUENCE [LARGE SCALE GENOMIC DNA]</scope>
    <source>
        <strain evidence="4 5">JCM 13584</strain>
    </source>
</reference>
<sequence length="249" mass="27441">MLRAFRAGQGAELRSLATRDDASTELMDDPDCDPQRLARTYEQFSRLNPVVSNQRAVYRRWIRPRLSADSTRRVLDVGSGGADVPRAMLRWARADGLRLEVVAIDPDERAFAWASSRPREPGLVLRRTTSAELADAGERFAVVTSNHVLHHLDGVQLGALLADSERLARDGGLVVHGDIERSTLGYAAFALGTLPFAPNLLSGSYIRPDGLTSIRRSHTAGELSALLPSGWRVRRGIPWRLEVLWGADV</sequence>
<keyword evidence="1 4" id="KW-0489">Methyltransferase</keyword>
<protein>
    <submittedName>
        <fullName evidence="4">Class I SAM-dependent methyltransferase</fullName>
    </submittedName>
</protein>
<organism evidence="4 5">
    <name type="scientific">Agromyces allii</name>
    <dbReference type="NCBI Taxonomy" id="393607"/>
    <lineage>
        <taxon>Bacteria</taxon>
        <taxon>Bacillati</taxon>
        <taxon>Actinomycetota</taxon>
        <taxon>Actinomycetes</taxon>
        <taxon>Micrococcales</taxon>
        <taxon>Microbacteriaceae</taxon>
        <taxon>Agromyces</taxon>
    </lineage>
</organism>
<dbReference type="GO" id="GO:0032259">
    <property type="term" value="P:methylation"/>
    <property type="evidence" value="ECO:0007669"/>
    <property type="project" value="UniProtKB-KW"/>
</dbReference>
<evidence type="ECO:0000313" key="4">
    <source>
        <dbReference type="EMBL" id="GAA1958608.1"/>
    </source>
</evidence>
<proteinExistence type="predicted"/>
<name>A0ABN2QVB3_9MICO</name>
<gene>
    <name evidence="4" type="ORF">GCM10009717_26410</name>
</gene>
<evidence type="ECO:0000313" key="5">
    <source>
        <dbReference type="Proteomes" id="UP001499954"/>
    </source>
</evidence>
<keyword evidence="2" id="KW-0808">Transferase</keyword>
<evidence type="ECO:0000256" key="3">
    <source>
        <dbReference type="ARBA" id="ARBA00022691"/>
    </source>
</evidence>
<comment type="caution">
    <text evidence="4">The sequence shown here is derived from an EMBL/GenBank/DDBJ whole genome shotgun (WGS) entry which is preliminary data.</text>
</comment>
<keyword evidence="3" id="KW-0949">S-adenosyl-L-methionine</keyword>
<evidence type="ECO:0000256" key="2">
    <source>
        <dbReference type="ARBA" id="ARBA00022679"/>
    </source>
</evidence>
<keyword evidence="5" id="KW-1185">Reference proteome</keyword>
<dbReference type="CDD" id="cd02440">
    <property type="entry name" value="AdoMet_MTases"/>
    <property type="match status" value="1"/>
</dbReference>
<dbReference type="PANTHER" id="PTHR43464">
    <property type="entry name" value="METHYLTRANSFERASE"/>
    <property type="match status" value="1"/>
</dbReference>
<dbReference type="Pfam" id="PF13489">
    <property type="entry name" value="Methyltransf_23"/>
    <property type="match status" value="1"/>
</dbReference>
<evidence type="ECO:0000256" key="1">
    <source>
        <dbReference type="ARBA" id="ARBA00022603"/>
    </source>
</evidence>
<dbReference type="NCBIfam" id="NF004851">
    <property type="entry name" value="PRK06202.1"/>
    <property type="match status" value="1"/>
</dbReference>
<dbReference type="InterPro" id="IPR029063">
    <property type="entry name" value="SAM-dependent_MTases_sf"/>
</dbReference>
<dbReference type="EMBL" id="BAAAMK010000004">
    <property type="protein sequence ID" value="GAA1958608.1"/>
    <property type="molecule type" value="Genomic_DNA"/>
</dbReference>
<dbReference type="Gene3D" id="3.40.50.150">
    <property type="entry name" value="Vaccinia Virus protein VP39"/>
    <property type="match status" value="1"/>
</dbReference>
<dbReference type="GO" id="GO:0008168">
    <property type="term" value="F:methyltransferase activity"/>
    <property type="evidence" value="ECO:0007669"/>
    <property type="project" value="UniProtKB-KW"/>
</dbReference>